<dbReference type="InterPro" id="IPR002471">
    <property type="entry name" value="Pept_S9_AS"/>
</dbReference>
<dbReference type="Gene3D" id="2.140.10.30">
    <property type="entry name" value="Dipeptidylpeptidase IV, N-terminal domain"/>
    <property type="match status" value="1"/>
</dbReference>
<dbReference type="GO" id="GO:0004252">
    <property type="term" value="F:serine-type endopeptidase activity"/>
    <property type="evidence" value="ECO:0007669"/>
    <property type="project" value="InterPro"/>
</dbReference>
<dbReference type="GO" id="GO:0006508">
    <property type="term" value="P:proteolysis"/>
    <property type="evidence" value="ECO:0007669"/>
    <property type="project" value="UniProtKB-KW"/>
</dbReference>
<organism evidence="7 8">
    <name type="scientific">Marivirga arenosa</name>
    <dbReference type="NCBI Taxonomy" id="3059076"/>
    <lineage>
        <taxon>Bacteria</taxon>
        <taxon>Pseudomonadati</taxon>
        <taxon>Bacteroidota</taxon>
        <taxon>Cytophagia</taxon>
        <taxon>Cytophagales</taxon>
        <taxon>Marivirgaceae</taxon>
        <taxon>Marivirga</taxon>
    </lineage>
</organism>
<dbReference type="SUPFAM" id="SSF82171">
    <property type="entry name" value="DPP6 N-terminal domain-like"/>
    <property type="match status" value="1"/>
</dbReference>
<accession>A0AA51N599</accession>
<dbReference type="FunFam" id="3.40.50.1820:FF:000003">
    <property type="entry name" value="Dipeptidyl peptidase 4"/>
    <property type="match status" value="1"/>
</dbReference>
<feature type="domain" description="Dipeptidylpeptidase IV N-terminal" evidence="6">
    <location>
        <begin position="91"/>
        <end position="434"/>
    </location>
</feature>
<evidence type="ECO:0000256" key="1">
    <source>
        <dbReference type="ARBA" id="ARBA00022670"/>
    </source>
</evidence>
<dbReference type="SUPFAM" id="SSF53474">
    <property type="entry name" value="alpha/beta-Hydrolases"/>
    <property type="match status" value="1"/>
</dbReference>
<reference evidence="7" key="1">
    <citation type="submission" date="2023-08" db="EMBL/GenBank/DDBJ databases">
        <title>Comparative genomics and taxonomic characterization of three novel marine species of genus Marivirga.</title>
        <authorList>
            <person name="Muhammad N."/>
            <person name="Kim S.-G."/>
        </authorList>
    </citation>
    <scope>NUCLEOTIDE SEQUENCE [LARGE SCALE GENOMIC DNA]</scope>
    <source>
        <strain evidence="7">ABR2-2</strain>
    </source>
</reference>
<dbReference type="EMBL" id="CP129970">
    <property type="protein sequence ID" value="WMN06522.1"/>
    <property type="molecule type" value="Genomic_DNA"/>
</dbReference>
<feature type="signal peptide" evidence="4">
    <location>
        <begin position="1"/>
        <end position="18"/>
    </location>
</feature>
<protein>
    <submittedName>
        <fullName evidence="7">S9 family peptidase</fullName>
    </submittedName>
</protein>
<dbReference type="RefSeq" id="WP_308356374.1">
    <property type="nucleotide sequence ID" value="NZ_CP129970.2"/>
</dbReference>
<name>A0AA51N599_9BACT</name>
<dbReference type="PROSITE" id="PS00708">
    <property type="entry name" value="PRO_ENDOPEP_SER"/>
    <property type="match status" value="1"/>
</dbReference>
<dbReference type="AlphaFoldDB" id="A0AA51N599"/>
<evidence type="ECO:0000256" key="4">
    <source>
        <dbReference type="SAM" id="SignalP"/>
    </source>
</evidence>
<proteinExistence type="predicted"/>
<dbReference type="Pfam" id="PF00930">
    <property type="entry name" value="DPPIV_N"/>
    <property type="match status" value="1"/>
</dbReference>
<evidence type="ECO:0000256" key="3">
    <source>
        <dbReference type="ARBA" id="ARBA00023180"/>
    </source>
</evidence>
<dbReference type="GO" id="GO:0008239">
    <property type="term" value="F:dipeptidyl-peptidase activity"/>
    <property type="evidence" value="ECO:0007669"/>
    <property type="project" value="TreeGrafter"/>
</dbReference>
<keyword evidence="1" id="KW-0645">Protease</keyword>
<gene>
    <name evidence="7" type="ORF">QYS48_22710</name>
</gene>
<evidence type="ECO:0000313" key="7">
    <source>
        <dbReference type="EMBL" id="WMN06522.1"/>
    </source>
</evidence>
<dbReference type="Proteomes" id="UP001244443">
    <property type="component" value="Chromosome"/>
</dbReference>
<dbReference type="InterPro" id="IPR002469">
    <property type="entry name" value="Peptidase_S9B_N"/>
</dbReference>
<dbReference type="Gene3D" id="3.40.50.1820">
    <property type="entry name" value="alpha/beta hydrolase"/>
    <property type="match status" value="1"/>
</dbReference>
<evidence type="ECO:0000313" key="8">
    <source>
        <dbReference type="Proteomes" id="UP001244443"/>
    </source>
</evidence>
<dbReference type="PANTHER" id="PTHR11731:SF193">
    <property type="entry name" value="DIPEPTIDYL PEPTIDASE 9"/>
    <property type="match status" value="1"/>
</dbReference>
<keyword evidence="8" id="KW-1185">Reference proteome</keyword>
<dbReference type="InterPro" id="IPR050278">
    <property type="entry name" value="Serine_Prot_S9B/DPPIV"/>
</dbReference>
<evidence type="ECO:0000256" key="2">
    <source>
        <dbReference type="ARBA" id="ARBA00022801"/>
    </source>
</evidence>
<evidence type="ECO:0000259" key="5">
    <source>
        <dbReference type="Pfam" id="PF00326"/>
    </source>
</evidence>
<dbReference type="InterPro" id="IPR001375">
    <property type="entry name" value="Peptidase_S9_cat"/>
</dbReference>
<feature type="domain" description="Peptidase S9 prolyl oligopeptidase catalytic" evidence="5">
    <location>
        <begin position="522"/>
        <end position="720"/>
    </location>
</feature>
<keyword evidence="3" id="KW-0325">Glycoprotein</keyword>
<dbReference type="PANTHER" id="PTHR11731">
    <property type="entry name" value="PROTEASE FAMILY S9B,C DIPEPTIDYL-PEPTIDASE IV-RELATED"/>
    <property type="match status" value="1"/>
</dbReference>
<evidence type="ECO:0000259" key="6">
    <source>
        <dbReference type="Pfam" id="PF00930"/>
    </source>
</evidence>
<feature type="chain" id="PRO_5041275775" evidence="4">
    <location>
        <begin position="19"/>
        <end position="720"/>
    </location>
</feature>
<keyword evidence="2" id="KW-0378">Hydrolase</keyword>
<dbReference type="Pfam" id="PF00326">
    <property type="entry name" value="Peptidase_S9"/>
    <property type="match status" value="1"/>
</dbReference>
<keyword evidence="4" id="KW-0732">Signal</keyword>
<dbReference type="InterPro" id="IPR029058">
    <property type="entry name" value="AB_hydrolase_fold"/>
</dbReference>
<sequence>MKKLLVLIFVLSSGLALAQKNITVSDIYEKGTFRQESVYNVNWMNDGKYYSALEDNKVQKIDVENGEVVETLVDGNELEPALNIRSYTFSVDEQKLLLATEVNYIYRRSFTAQYYVYNLEDESLTPLSENPQMYATFSPDASKVAYVFENNIYIFDLESEETTQVTSDGKINEIINGGSDWVYEEEFYITKTFYWSPDGKKLAYYTMDESHVREYTLQKWNDGQLYPENYVYKYPKAGEDNSYVWISVYDLASEESVKMDIGEEKDQYIPRVQWTKNSNLLSIIRMNRRQNILEILHANASTGESKVVLKEESETYVALNYCDDLTYTNDGKYFIHSSEMDGFKHLYLYTLDGKLVRQITEGDWEVVSIVGIDQGNSTIYYISTENSPLDRSFYSIKMNGKKKQLLGEKMGVTRINMSNDFEYYLKYYSNPTTPNQVSLHQTKGNKKLVTLKDNKNYKAITEEFGFVEKEYFTFKTSEDVELNGYFLKPANFDASKEYPVIVYQYSGPGSQQVQNGWSGSHFNWHQMMTQKGYVIAVIDPRGTGGRGEAFKKITYRQLGKYETKDMIEAGKYLASLDYIDSERVGIWGWSYGGYMAGNVILDGADIYNAAVSVAMVSNWRYYDTIYTERYMDTPQNNPNGYDDNSPLSKVEKLEDPYLVIHGTGDDNVHVQHTVVYQDALLEAGKQFDLFYYPDRTHGIGEDGARPHLFRMMTDWWLENL</sequence>